<dbReference type="GO" id="GO:0000139">
    <property type="term" value="C:Golgi membrane"/>
    <property type="evidence" value="ECO:0007669"/>
    <property type="project" value="UniProtKB-SubCell"/>
</dbReference>
<dbReference type="Gene3D" id="2.60.40.1480">
    <property type="entry name" value="Coatomer, gamma subunit, appendage domain"/>
    <property type="match status" value="1"/>
</dbReference>
<dbReference type="Pfam" id="PF08752">
    <property type="entry name" value="COP-gamma_platf"/>
    <property type="match status" value="1"/>
</dbReference>
<dbReference type="InterPro" id="IPR009028">
    <property type="entry name" value="Coatomer/calthrin_app_sub_C"/>
</dbReference>
<evidence type="ECO:0000256" key="4">
    <source>
        <dbReference type="ARBA" id="ARBA00022490"/>
    </source>
</evidence>
<organism evidence="15 16">
    <name type="scientific">Dekkera bruxellensis</name>
    <name type="common">Brettanomyces custersii</name>
    <dbReference type="NCBI Taxonomy" id="5007"/>
    <lineage>
        <taxon>Eukaryota</taxon>
        <taxon>Fungi</taxon>
        <taxon>Dikarya</taxon>
        <taxon>Ascomycota</taxon>
        <taxon>Saccharomycotina</taxon>
        <taxon>Pichiomycetes</taxon>
        <taxon>Pichiales</taxon>
        <taxon>Pichiaceae</taxon>
        <taxon>Brettanomyces</taxon>
    </lineage>
</organism>
<dbReference type="SUPFAM" id="SSF55711">
    <property type="entry name" value="Subdomain of clathrin and coatomer appendage domain"/>
    <property type="match status" value="1"/>
</dbReference>
<keyword evidence="6 11" id="KW-0931">ER-Golgi transport</keyword>
<gene>
    <name evidence="15" type="primary">SEC21</name>
    <name evidence="15" type="ORF">DEBR0S3_15280G</name>
</gene>
<comment type="subunit">
    <text evidence="11">Oligomeric complex.</text>
</comment>
<dbReference type="SUPFAM" id="SSF49348">
    <property type="entry name" value="Clathrin adaptor appendage domain"/>
    <property type="match status" value="1"/>
</dbReference>
<dbReference type="InterPro" id="IPR017106">
    <property type="entry name" value="Coatomer_gsu"/>
</dbReference>
<evidence type="ECO:0000256" key="11">
    <source>
        <dbReference type="PIRNR" id="PIRNR037093"/>
    </source>
</evidence>
<name>A0A7D9CZS5_DEKBR</name>
<sequence length="956" mass="105556">MSTSTYKRFEDPESGVLPDKMTVYQESQRAFRASPIKAKKCRRLLSQLVHLLYHGETFNKTEATNLFFSVSKLFHNNDPSLRQMAYLAIKELCSMSEDTLMITASIMKDIQGREAVFKPDAVRTLSRVLDGSTIHAAERAMRNCIVDSNQAVCCAALVSTYHLFPVAKDVVRRWANEAQDTIGAAKSIVRSPYAAQGGVSGSSRLPQSTYFHQYHALGLMYQLRKDDKMGMQKLIQQLTGSRRLQNSFATVQLVRYVGVQLANEVQVGASIDASATRSWPLFASWLSDKSEMVELEAAKVVLSAQLARVFTSEQQMQAISTVSKLLSVPRTVTRFAAIRLLSRLAVSSPEKVRPCNGEIEELVNDPCRSISTYAITTLLKTGSAESVDRLVKIIGGFMDDITDEFKVVVVRAVGTLALKFPDKHRVLLGFLGDALRDEGGFTFKNSVVESVFDIVKFVPEAREDALKLLCEFIEDCEYTELAVRVLHMLGEYGPKASKPSTYVRYIYNRVVLENSIVRSSAVVALSKFALVGDQKLTLSIEVLLQRCLRDVDDEVRDRAAFALHLLKEADGSPEASARTRALLDPQTRFSLASLEQQLCQYVRSDDKASFARPFDASAVPTCSVEDKLAEQLRQKMQGEGEIKEGVKAEMKDEIKGEIKGEISEAGGETGAAFGETLTTQAQQEAQKSQMLVYARELATLPQFESYGDLLHSSQAVELTETDTEFVVRAVKHVFKHHLVVQYDVCNTLKTLQLENVTVIGQLDSDAYQEELSIPIQLLRPDSKASVYISYKRPDSGYDAANLSNTLSYVAKDLDEASGEPAEDDEGYPDEYQVEDLQITPADFVIPAFTGSFTAVFDSLPNEEVAVYNLGSAESTNMQDVVAKVTRTLGMLPLEGSARVHSESTHTLKLFGTSVDGAKVGALVKLILSSKGAMMKVQVRSSDADLSLLLANVWGEN</sequence>
<reference evidence="15 16" key="1">
    <citation type="submission" date="2019-07" db="EMBL/GenBank/DDBJ databases">
        <authorList>
            <person name="Friedrich A."/>
            <person name="Schacherer J."/>
        </authorList>
    </citation>
    <scope>NUCLEOTIDE SEQUENCE [LARGE SCALE GENOMIC DNA]</scope>
</reference>
<dbReference type="Gene3D" id="3.30.310.10">
    <property type="entry name" value="TATA-Binding Protein"/>
    <property type="match status" value="1"/>
</dbReference>
<dbReference type="PIRSF" id="PIRSF037093">
    <property type="entry name" value="Coatomer_gamma_subunit"/>
    <property type="match status" value="1"/>
</dbReference>
<evidence type="ECO:0000259" key="12">
    <source>
        <dbReference type="Pfam" id="PF01602"/>
    </source>
</evidence>
<comment type="similarity">
    <text evidence="2 11">Belongs to the COPG family.</text>
</comment>
<dbReference type="InterPro" id="IPR032154">
    <property type="entry name" value="Coatomer_g_Cpla"/>
</dbReference>
<dbReference type="GO" id="GO:0030126">
    <property type="term" value="C:COPI vesicle coat"/>
    <property type="evidence" value="ECO:0007669"/>
    <property type="project" value="InterPro"/>
</dbReference>
<dbReference type="GO" id="GO:0009306">
    <property type="term" value="P:protein secretion"/>
    <property type="evidence" value="ECO:0007669"/>
    <property type="project" value="TreeGrafter"/>
</dbReference>
<evidence type="ECO:0000259" key="14">
    <source>
        <dbReference type="Pfam" id="PF16381"/>
    </source>
</evidence>
<feature type="domain" description="Clathrin/coatomer adaptor adaptin-like N-terminal" evidence="12">
    <location>
        <begin position="20"/>
        <end position="569"/>
    </location>
</feature>
<keyword evidence="3 11" id="KW-0813">Transport</keyword>
<evidence type="ECO:0000256" key="8">
    <source>
        <dbReference type="ARBA" id="ARBA00023034"/>
    </source>
</evidence>
<accession>A0A7D9CZS5</accession>
<keyword evidence="7 11" id="KW-0653">Protein transport</keyword>
<evidence type="ECO:0000259" key="13">
    <source>
        <dbReference type="Pfam" id="PF08752"/>
    </source>
</evidence>
<dbReference type="FunFam" id="1.25.10.10:FF:000071">
    <property type="entry name" value="Coatomer subunit gamma"/>
    <property type="match status" value="1"/>
</dbReference>
<dbReference type="EMBL" id="CABFWN010000003">
    <property type="protein sequence ID" value="VUG18590.1"/>
    <property type="molecule type" value="Genomic_DNA"/>
</dbReference>
<evidence type="ECO:0000256" key="9">
    <source>
        <dbReference type="ARBA" id="ARBA00023136"/>
    </source>
</evidence>
<evidence type="ECO:0000313" key="16">
    <source>
        <dbReference type="Proteomes" id="UP000478008"/>
    </source>
</evidence>
<dbReference type="GO" id="GO:0005793">
    <property type="term" value="C:endoplasmic reticulum-Golgi intermediate compartment"/>
    <property type="evidence" value="ECO:0007669"/>
    <property type="project" value="TreeGrafter"/>
</dbReference>
<evidence type="ECO:0000256" key="2">
    <source>
        <dbReference type="ARBA" id="ARBA00010720"/>
    </source>
</evidence>
<comment type="subcellular location">
    <subcellularLocation>
        <location evidence="11">Cytoplasm</location>
    </subcellularLocation>
    <subcellularLocation>
        <location evidence="1 11">Golgi apparatus membrane</location>
        <topology evidence="1 11">Peripheral membrane protein</topology>
        <orientation evidence="1 11">Cytoplasmic side</orientation>
    </subcellularLocation>
    <subcellularLocation>
        <location evidence="11">Cytoplasmic vesicle</location>
        <location evidence="11">COPI-coated vesicle membrane</location>
        <topology evidence="11">Peripheral membrane protein</topology>
        <orientation evidence="11">Cytoplasmic side</orientation>
    </subcellularLocation>
</comment>
<feature type="domain" description="Coatomer subunit gamma C-terminal" evidence="14">
    <location>
        <begin position="841"/>
        <end position="951"/>
    </location>
</feature>
<dbReference type="Pfam" id="PF16381">
    <property type="entry name" value="Coatomer_g_Cpla"/>
    <property type="match status" value="1"/>
</dbReference>
<dbReference type="InterPro" id="IPR013041">
    <property type="entry name" value="Clathrin_app_Ig-like_sf"/>
</dbReference>
<evidence type="ECO:0000256" key="6">
    <source>
        <dbReference type="ARBA" id="ARBA00022892"/>
    </source>
</evidence>
<evidence type="ECO:0000256" key="7">
    <source>
        <dbReference type="ARBA" id="ARBA00022927"/>
    </source>
</evidence>
<keyword evidence="10 11" id="KW-0968">Cytoplasmic vesicle</keyword>
<dbReference type="GO" id="GO:0006891">
    <property type="term" value="P:intra-Golgi vesicle-mediated transport"/>
    <property type="evidence" value="ECO:0007669"/>
    <property type="project" value="TreeGrafter"/>
</dbReference>
<dbReference type="GO" id="GO:0005198">
    <property type="term" value="F:structural molecule activity"/>
    <property type="evidence" value="ECO:0007669"/>
    <property type="project" value="InterPro"/>
</dbReference>
<dbReference type="Proteomes" id="UP000478008">
    <property type="component" value="Unassembled WGS sequence"/>
</dbReference>
<dbReference type="FunFam" id="2.60.40.1480:FF:000001">
    <property type="entry name" value="Coatomer subunit gamma"/>
    <property type="match status" value="1"/>
</dbReference>
<dbReference type="Gene3D" id="1.25.10.10">
    <property type="entry name" value="Leucine-rich Repeat Variant"/>
    <property type="match status" value="2"/>
</dbReference>
<keyword evidence="5" id="KW-0677">Repeat</keyword>
<evidence type="ECO:0000256" key="5">
    <source>
        <dbReference type="ARBA" id="ARBA00022737"/>
    </source>
</evidence>
<evidence type="ECO:0000256" key="1">
    <source>
        <dbReference type="ARBA" id="ARBA00004255"/>
    </source>
</evidence>
<dbReference type="InterPro" id="IPR012295">
    <property type="entry name" value="TBP_dom_sf"/>
</dbReference>
<dbReference type="InterPro" id="IPR002553">
    <property type="entry name" value="Clathrin/coatomer_adapt-like_N"/>
</dbReference>
<feature type="domain" description="Coatomer gamma subunit appendage Ig-like subdomain" evidence="13">
    <location>
        <begin position="693"/>
        <end position="839"/>
    </location>
</feature>
<dbReference type="AlphaFoldDB" id="A0A7D9CZS5"/>
<dbReference type="InterPro" id="IPR037067">
    <property type="entry name" value="Coatomer_gsu_app_sf"/>
</dbReference>
<keyword evidence="9 11" id="KW-0472">Membrane</keyword>
<dbReference type="GO" id="GO:0006886">
    <property type="term" value="P:intracellular protein transport"/>
    <property type="evidence" value="ECO:0007669"/>
    <property type="project" value="InterPro"/>
</dbReference>
<proteinExistence type="inferred from homology"/>
<dbReference type="SUPFAM" id="SSF48371">
    <property type="entry name" value="ARM repeat"/>
    <property type="match status" value="1"/>
</dbReference>
<dbReference type="PANTHER" id="PTHR10261">
    <property type="entry name" value="COATOMER SUBUNIT GAMMA"/>
    <property type="match status" value="1"/>
</dbReference>
<dbReference type="Pfam" id="PF01602">
    <property type="entry name" value="Adaptin_N"/>
    <property type="match status" value="1"/>
</dbReference>
<evidence type="ECO:0000256" key="3">
    <source>
        <dbReference type="ARBA" id="ARBA00022448"/>
    </source>
</evidence>
<dbReference type="InterPro" id="IPR016024">
    <property type="entry name" value="ARM-type_fold"/>
</dbReference>
<comment type="function">
    <text evidence="11">The coatomer is a cytosolic protein complex that binds to dilysine motifs and reversibly associates with Golgi non-clathrin-coated vesicles, which further mediate biosynthetic protein transport from the ER, via the Golgi up to the trans Golgi network. Coatomer complex is required for budding from Golgi membranes, and is essential for the retrograde Golgi-to-ER transport of dilysine-tagged proteins.</text>
</comment>
<dbReference type="InterPro" id="IPR011989">
    <property type="entry name" value="ARM-like"/>
</dbReference>
<evidence type="ECO:0000256" key="10">
    <source>
        <dbReference type="ARBA" id="ARBA00023329"/>
    </source>
</evidence>
<keyword evidence="4 11" id="KW-0963">Cytoplasm</keyword>
<dbReference type="GO" id="GO:0006888">
    <property type="term" value="P:endoplasmic reticulum to Golgi vesicle-mediated transport"/>
    <property type="evidence" value="ECO:0007669"/>
    <property type="project" value="TreeGrafter"/>
</dbReference>
<keyword evidence="16" id="KW-1185">Reference proteome</keyword>
<protein>
    <recommendedName>
        <fullName evidence="11">Coatomer subunit gamma</fullName>
    </recommendedName>
</protein>
<dbReference type="PANTHER" id="PTHR10261:SF0">
    <property type="entry name" value="COATOMER SUBUNIT GAMMA-2"/>
    <property type="match status" value="1"/>
</dbReference>
<keyword evidence="8 11" id="KW-0333">Golgi apparatus</keyword>
<evidence type="ECO:0000313" key="15">
    <source>
        <dbReference type="EMBL" id="VUG18590.1"/>
    </source>
</evidence>
<dbReference type="InterPro" id="IPR013040">
    <property type="entry name" value="Coatomer_gsu_app_Ig-like_dom"/>
</dbReference>
<dbReference type="GO" id="GO:0005783">
    <property type="term" value="C:endoplasmic reticulum"/>
    <property type="evidence" value="ECO:0007669"/>
    <property type="project" value="TreeGrafter"/>
</dbReference>